<gene>
    <name evidence="2" type="ORF">HJ588_01040</name>
</gene>
<comment type="caution">
    <text evidence="2">The sequence shown here is derived from an EMBL/GenBank/DDBJ whole genome shotgun (WGS) entry which is preliminary data.</text>
</comment>
<feature type="compositionally biased region" description="Basic and acidic residues" evidence="1">
    <location>
        <begin position="68"/>
        <end position="84"/>
    </location>
</feature>
<evidence type="ECO:0000313" key="3">
    <source>
        <dbReference type="Proteomes" id="UP000557772"/>
    </source>
</evidence>
<proteinExistence type="predicted"/>
<evidence type="ECO:0000256" key="1">
    <source>
        <dbReference type="SAM" id="MobiDB-lite"/>
    </source>
</evidence>
<feature type="compositionally biased region" description="Basic and acidic residues" evidence="1">
    <location>
        <begin position="1"/>
        <end position="22"/>
    </location>
</feature>
<dbReference type="EMBL" id="JABENB010000001">
    <property type="protein sequence ID" value="NNG37861.1"/>
    <property type="molecule type" value="Genomic_DNA"/>
</dbReference>
<feature type="region of interest" description="Disordered" evidence="1">
    <location>
        <begin position="64"/>
        <end position="94"/>
    </location>
</feature>
<dbReference type="AlphaFoldDB" id="A0A849AF53"/>
<keyword evidence="3" id="KW-1185">Reference proteome</keyword>
<dbReference type="Proteomes" id="UP000557772">
    <property type="component" value="Unassembled WGS sequence"/>
</dbReference>
<dbReference type="RefSeq" id="WP_171150723.1">
    <property type="nucleotide sequence ID" value="NZ_JABENB010000001.1"/>
</dbReference>
<reference evidence="2 3" key="1">
    <citation type="submission" date="2020-05" db="EMBL/GenBank/DDBJ databases">
        <title>Flexivirga sp. ID2601S isolated from air conditioner.</title>
        <authorList>
            <person name="Kim D.H."/>
        </authorList>
    </citation>
    <scope>NUCLEOTIDE SEQUENCE [LARGE SCALE GENOMIC DNA]</scope>
    <source>
        <strain evidence="2 3">ID2601S</strain>
    </source>
</reference>
<name>A0A849AF53_9MICO</name>
<protein>
    <submittedName>
        <fullName evidence="2">Uncharacterized protein</fullName>
    </submittedName>
</protein>
<sequence length="94" mass="10500">MAKDKESRRPKFLARKGDKLKVADSAGKKRTAQVVSLDDDLTKEQGSFAFGYCKSCDWTGRARRSRDKARDDARDHRGSCDGKGKVVLGVTDHR</sequence>
<organism evidence="2 3">
    <name type="scientific">Flexivirga aerilata</name>
    <dbReference type="NCBI Taxonomy" id="1656889"/>
    <lineage>
        <taxon>Bacteria</taxon>
        <taxon>Bacillati</taxon>
        <taxon>Actinomycetota</taxon>
        <taxon>Actinomycetes</taxon>
        <taxon>Micrococcales</taxon>
        <taxon>Dermacoccaceae</taxon>
        <taxon>Flexivirga</taxon>
    </lineage>
</organism>
<evidence type="ECO:0000313" key="2">
    <source>
        <dbReference type="EMBL" id="NNG37861.1"/>
    </source>
</evidence>
<feature type="region of interest" description="Disordered" evidence="1">
    <location>
        <begin position="1"/>
        <end position="28"/>
    </location>
</feature>
<accession>A0A849AF53</accession>